<feature type="domain" description="Rhodopsin" evidence="8">
    <location>
        <begin position="21"/>
        <end position="263"/>
    </location>
</feature>
<comment type="similarity">
    <text evidence="5">Belongs to the SAT4 family.</text>
</comment>
<evidence type="ECO:0000256" key="1">
    <source>
        <dbReference type="ARBA" id="ARBA00004141"/>
    </source>
</evidence>
<dbReference type="AlphaFoldDB" id="A0A8H6EAM4"/>
<feature type="transmembrane region" description="Helical" evidence="7">
    <location>
        <begin position="12"/>
        <end position="29"/>
    </location>
</feature>
<comment type="caution">
    <text evidence="9">The sequence shown here is derived from an EMBL/GenBank/DDBJ whole genome shotgun (WGS) entry which is preliminary data.</text>
</comment>
<feature type="transmembrane region" description="Helical" evidence="7">
    <location>
        <begin position="168"/>
        <end position="193"/>
    </location>
</feature>
<evidence type="ECO:0000256" key="6">
    <source>
        <dbReference type="SAM" id="MobiDB-lite"/>
    </source>
</evidence>
<feature type="transmembrane region" description="Helical" evidence="7">
    <location>
        <begin position="238"/>
        <end position="261"/>
    </location>
</feature>
<feature type="transmembrane region" description="Helical" evidence="7">
    <location>
        <begin position="128"/>
        <end position="148"/>
    </location>
</feature>
<evidence type="ECO:0000256" key="3">
    <source>
        <dbReference type="ARBA" id="ARBA00022989"/>
    </source>
</evidence>
<dbReference type="PANTHER" id="PTHR33048:SF110">
    <property type="entry name" value="UBID FAMILY DECARBOXYLASE"/>
    <property type="match status" value="1"/>
</dbReference>
<dbReference type="PANTHER" id="PTHR33048">
    <property type="entry name" value="PTH11-LIKE INTEGRAL MEMBRANE PROTEIN (AFU_ORTHOLOGUE AFUA_5G11245)"/>
    <property type="match status" value="1"/>
</dbReference>
<dbReference type="Pfam" id="PF20684">
    <property type="entry name" value="Fung_rhodopsin"/>
    <property type="match status" value="1"/>
</dbReference>
<keyword evidence="4 7" id="KW-0472">Membrane</keyword>
<dbReference type="InterPro" id="IPR052337">
    <property type="entry name" value="SAT4-like"/>
</dbReference>
<evidence type="ECO:0000256" key="4">
    <source>
        <dbReference type="ARBA" id="ARBA00023136"/>
    </source>
</evidence>
<keyword evidence="10" id="KW-1185">Reference proteome</keyword>
<organism evidence="9 10">
    <name type="scientific">Petromyces alliaceus</name>
    <name type="common">Aspergillus alliaceus</name>
    <dbReference type="NCBI Taxonomy" id="209559"/>
    <lineage>
        <taxon>Eukaryota</taxon>
        <taxon>Fungi</taxon>
        <taxon>Dikarya</taxon>
        <taxon>Ascomycota</taxon>
        <taxon>Pezizomycotina</taxon>
        <taxon>Eurotiomycetes</taxon>
        <taxon>Eurotiomycetidae</taxon>
        <taxon>Eurotiales</taxon>
        <taxon>Aspergillaceae</taxon>
        <taxon>Aspergillus</taxon>
        <taxon>Aspergillus subgen. Circumdati</taxon>
    </lineage>
</organism>
<reference evidence="9 10" key="1">
    <citation type="submission" date="2019-04" db="EMBL/GenBank/DDBJ databases">
        <title>Aspergillus burnettii sp. nov., novel species from soil in southeast Queensland.</title>
        <authorList>
            <person name="Gilchrist C.L.M."/>
            <person name="Pitt J.I."/>
            <person name="Lange L."/>
            <person name="Lacey H.J."/>
            <person name="Vuong D."/>
            <person name="Midgley D.J."/>
            <person name="Greenfield P."/>
            <person name="Bradbury M."/>
            <person name="Lacey E."/>
            <person name="Busk P.K."/>
            <person name="Pilgaard B."/>
            <person name="Chooi Y.H."/>
            <person name="Piggott A.M."/>
        </authorList>
    </citation>
    <scope>NUCLEOTIDE SEQUENCE [LARGE SCALE GENOMIC DNA]</scope>
    <source>
        <strain evidence="9 10">FRR 5400</strain>
    </source>
</reference>
<evidence type="ECO:0000256" key="5">
    <source>
        <dbReference type="ARBA" id="ARBA00038359"/>
    </source>
</evidence>
<keyword evidence="3 7" id="KW-1133">Transmembrane helix</keyword>
<evidence type="ECO:0000256" key="2">
    <source>
        <dbReference type="ARBA" id="ARBA00022692"/>
    </source>
</evidence>
<protein>
    <recommendedName>
        <fullName evidence="8">Rhodopsin domain-containing protein</fullName>
    </recommendedName>
</protein>
<sequence length="371" mass="41979">MSDFKVESWIWYGFTVLVIILRFISRLQLVKSVKSLQAEDYLMLLVLCFYTGLVVTLNRIEHAQTNLMTADDKEDLTPESIKNRIYGSKLVLATEQCMLATIWGCKGCLLLLYARLTEGIKQQLAVKILAGYVVASYIVLEILYFAVWCRPFHNYWAVPTPNEQCSTATHHLIMTMVFNISSDILMMCIPLPLLISASLPIRSKITLVGVFSMGTFIILCATLSKVSSFKNPFSPEWLFWYVREASTAVCVANIPNCWSLVRRVFNLRSWTGSSHSKNRTHHYNPYGYGTGTHSRIRRTTASQKKSLWTSVTMSAVGKTESVEEIMRDDTEQGNQGIPLEIWHQTSIHVTEEQPNPNDSHNGPSTAPPGQR</sequence>
<evidence type="ECO:0000313" key="9">
    <source>
        <dbReference type="EMBL" id="KAF5865561.1"/>
    </source>
</evidence>
<feature type="transmembrane region" description="Helical" evidence="7">
    <location>
        <begin position="205"/>
        <end position="226"/>
    </location>
</feature>
<name>A0A8H6EAM4_PETAA</name>
<proteinExistence type="inferred from homology"/>
<evidence type="ECO:0000256" key="7">
    <source>
        <dbReference type="SAM" id="Phobius"/>
    </source>
</evidence>
<feature type="region of interest" description="Disordered" evidence="6">
    <location>
        <begin position="349"/>
        <end position="371"/>
    </location>
</feature>
<accession>A0A8H6EAM4</accession>
<evidence type="ECO:0000259" key="8">
    <source>
        <dbReference type="Pfam" id="PF20684"/>
    </source>
</evidence>
<dbReference type="EMBL" id="SPNV01000018">
    <property type="protein sequence ID" value="KAF5865561.1"/>
    <property type="molecule type" value="Genomic_DNA"/>
</dbReference>
<evidence type="ECO:0000313" key="10">
    <source>
        <dbReference type="Proteomes" id="UP000541154"/>
    </source>
</evidence>
<feature type="transmembrane region" description="Helical" evidence="7">
    <location>
        <begin position="41"/>
        <end position="60"/>
    </location>
</feature>
<gene>
    <name evidence="9" type="ORF">ETB97_003405</name>
</gene>
<feature type="compositionally biased region" description="Polar residues" evidence="6">
    <location>
        <begin position="349"/>
        <end position="364"/>
    </location>
</feature>
<dbReference type="GO" id="GO:0016020">
    <property type="term" value="C:membrane"/>
    <property type="evidence" value="ECO:0007669"/>
    <property type="project" value="UniProtKB-SubCell"/>
</dbReference>
<comment type="subcellular location">
    <subcellularLocation>
        <location evidence="1">Membrane</location>
        <topology evidence="1">Multi-pass membrane protein</topology>
    </subcellularLocation>
</comment>
<dbReference type="InterPro" id="IPR049326">
    <property type="entry name" value="Rhodopsin_dom_fungi"/>
</dbReference>
<feature type="transmembrane region" description="Helical" evidence="7">
    <location>
        <begin position="98"/>
        <end position="116"/>
    </location>
</feature>
<dbReference type="Proteomes" id="UP000541154">
    <property type="component" value="Unassembled WGS sequence"/>
</dbReference>
<keyword evidence="2 7" id="KW-0812">Transmembrane</keyword>